<dbReference type="EMBL" id="ML208348">
    <property type="protein sequence ID" value="TFK68589.1"/>
    <property type="molecule type" value="Genomic_DNA"/>
</dbReference>
<protein>
    <submittedName>
        <fullName evidence="1">Uncharacterized protein</fullName>
    </submittedName>
</protein>
<gene>
    <name evidence="1" type="ORF">BDN72DRAFT_858297</name>
</gene>
<evidence type="ECO:0000313" key="2">
    <source>
        <dbReference type="Proteomes" id="UP000308600"/>
    </source>
</evidence>
<reference evidence="1 2" key="1">
    <citation type="journal article" date="2019" name="Nat. Ecol. Evol.">
        <title>Megaphylogeny resolves global patterns of mushroom evolution.</title>
        <authorList>
            <person name="Varga T."/>
            <person name="Krizsan K."/>
            <person name="Foldi C."/>
            <person name="Dima B."/>
            <person name="Sanchez-Garcia M."/>
            <person name="Sanchez-Ramirez S."/>
            <person name="Szollosi G.J."/>
            <person name="Szarkandi J.G."/>
            <person name="Papp V."/>
            <person name="Albert L."/>
            <person name="Andreopoulos W."/>
            <person name="Angelini C."/>
            <person name="Antonin V."/>
            <person name="Barry K.W."/>
            <person name="Bougher N.L."/>
            <person name="Buchanan P."/>
            <person name="Buyck B."/>
            <person name="Bense V."/>
            <person name="Catcheside P."/>
            <person name="Chovatia M."/>
            <person name="Cooper J."/>
            <person name="Damon W."/>
            <person name="Desjardin D."/>
            <person name="Finy P."/>
            <person name="Geml J."/>
            <person name="Haridas S."/>
            <person name="Hughes K."/>
            <person name="Justo A."/>
            <person name="Karasinski D."/>
            <person name="Kautmanova I."/>
            <person name="Kiss B."/>
            <person name="Kocsube S."/>
            <person name="Kotiranta H."/>
            <person name="LaButti K.M."/>
            <person name="Lechner B.E."/>
            <person name="Liimatainen K."/>
            <person name="Lipzen A."/>
            <person name="Lukacs Z."/>
            <person name="Mihaltcheva S."/>
            <person name="Morgado L.N."/>
            <person name="Niskanen T."/>
            <person name="Noordeloos M.E."/>
            <person name="Ohm R.A."/>
            <person name="Ortiz-Santana B."/>
            <person name="Ovrebo C."/>
            <person name="Racz N."/>
            <person name="Riley R."/>
            <person name="Savchenko A."/>
            <person name="Shiryaev A."/>
            <person name="Soop K."/>
            <person name="Spirin V."/>
            <person name="Szebenyi C."/>
            <person name="Tomsovsky M."/>
            <person name="Tulloss R.E."/>
            <person name="Uehling J."/>
            <person name="Grigoriev I.V."/>
            <person name="Vagvolgyi C."/>
            <person name="Papp T."/>
            <person name="Martin F.M."/>
            <person name="Miettinen O."/>
            <person name="Hibbett D.S."/>
            <person name="Nagy L.G."/>
        </authorList>
    </citation>
    <scope>NUCLEOTIDE SEQUENCE [LARGE SCALE GENOMIC DNA]</scope>
    <source>
        <strain evidence="1 2">NL-1719</strain>
    </source>
</reference>
<keyword evidence="2" id="KW-1185">Reference proteome</keyword>
<evidence type="ECO:0000313" key="1">
    <source>
        <dbReference type="EMBL" id="TFK68589.1"/>
    </source>
</evidence>
<dbReference type="Proteomes" id="UP000308600">
    <property type="component" value="Unassembled WGS sequence"/>
</dbReference>
<accession>A0ACD3ASG2</accession>
<name>A0ACD3ASG2_9AGAR</name>
<proteinExistence type="predicted"/>
<organism evidence="1 2">
    <name type="scientific">Pluteus cervinus</name>
    <dbReference type="NCBI Taxonomy" id="181527"/>
    <lineage>
        <taxon>Eukaryota</taxon>
        <taxon>Fungi</taxon>
        <taxon>Dikarya</taxon>
        <taxon>Basidiomycota</taxon>
        <taxon>Agaricomycotina</taxon>
        <taxon>Agaricomycetes</taxon>
        <taxon>Agaricomycetidae</taxon>
        <taxon>Agaricales</taxon>
        <taxon>Pluteineae</taxon>
        <taxon>Pluteaceae</taxon>
        <taxon>Pluteus</taxon>
    </lineage>
</organism>
<sequence length="233" mass="26087">MTTTNKEVNDKRFVLGVVSSDTIDNVKARTQDKQVIPPLLHANLREDSHLQDHRFGVSSFVDPHFDANECRLDVTSSCSTSSTSCVDASCYNTILYWFGEYCPVPRGAENLHFEGLERSQQVLGYHTGRGANNRSTSMRASSCQRVVRDLREDFNRRSTFLINKHLSCESPTPSPCGAQNLPLSIKYLLIDSNSGYSPNTPQKNFKSPRRKHNSSVVCDAVDDGEMVRRGTSH</sequence>